<dbReference type="RefSeq" id="WP_264795803.1">
    <property type="nucleotide sequence ID" value="NZ_BRVS01000008.1"/>
</dbReference>
<dbReference type="InterPro" id="IPR016181">
    <property type="entry name" value="Acyl_CoA_acyltransferase"/>
</dbReference>
<dbReference type="EMBL" id="BRVS01000008">
    <property type="protein sequence ID" value="GLB67700.1"/>
    <property type="molecule type" value="Genomic_DNA"/>
</dbReference>
<reference evidence="2 3" key="1">
    <citation type="journal article" date="2023" name="Int. J. Syst. Evol. Microbiol.">
        <title>Arthrobacter mangrovi sp. nov., an actinobacterium isolated from the rhizosphere of a mangrove.</title>
        <authorList>
            <person name="Hamada M."/>
            <person name="Saitou S."/>
            <person name="Enomoto N."/>
            <person name="Nanri K."/>
            <person name="Hidaka K."/>
            <person name="Miura T."/>
            <person name="Tamura T."/>
        </authorList>
    </citation>
    <scope>NUCLEOTIDE SEQUENCE [LARGE SCALE GENOMIC DNA]</scope>
    <source>
        <strain evidence="2 3">NBRC 112813</strain>
    </source>
</reference>
<proteinExistence type="predicted"/>
<dbReference type="PROSITE" id="PS51186">
    <property type="entry name" value="GNAT"/>
    <property type="match status" value="1"/>
</dbReference>
<keyword evidence="3" id="KW-1185">Reference proteome</keyword>
<evidence type="ECO:0000313" key="2">
    <source>
        <dbReference type="EMBL" id="GLB67700.1"/>
    </source>
</evidence>
<evidence type="ECO:0000259" key="1">
    <source>
        <dbReference type="PROSITE" id="PS51186"/>
    </source>
</evidence>
<organism evidence="2 3">
    <name type="scientific">Arthrobacter mangrovi</name>
    <dbReference type="NCBI Taxonomy" id="2966350"/>
    <lineage>
        <taxon>Bacteria</taxon>
        <taxon>Bacillati</taxon>
        <taxon>Actinomycetota</taxon>
        <taxon>Actinomycetes</taxon>
        <taxon>Micrococcales</taxon>
        <taxon>Micrococcaceae</taxon>
        <taxon>Arthrobacter</taxon>
    </lineage>
</organism>
<name>A0ABQ5MUP0_9MICC</name>
<comment type="caution">
    <text evidence="2">The sequence shown here is derived from an EMBL/GenBank/DDBJ whole genome shotgun (WGS) entry which is preliminary data.</text>
</comment>
<dbReference type="InterPro" id="IPR000182">
    <property type="entry name" value="GNAT_dom"/>
</dbReference>
<dbReference type="SUPFAM" id="SSF55729">
    <property type="entry name" value="Acyl-CoA N-acyltransferases (Nat)"/>
    <property type="match status" value="1"/>
</dbReference>
<dbReference type="PANTHER" id="PTHR43441:SF10">
    <property type="entry name" value="ACETYLTRANSFERASE"/>
    <property type="match status" value="1"/>
</dbReference>
<evidence type="ECO:0000313" key="3">
    <source>
        <dbReference type="Proteomes" id="UP001209654"/>
    </source>
</evidence>
<dbReference type="PANTHER" id="PTHR43441">
    <property type="entry name" value="RIBOSOMAL-PROTEIN-SERINE ACETYLTRANSFERASE"/>
    <property type="match status" value="1"/>
</dbReference>
<sequence>MDVQLPLEWPRTPPSHGSVVLRPFRETDAAVVTELSRDPYVPLISTVPADASEEEGTEWILRQNGRFTQGMGYSFAIADAATDQALGQIGLWLKAVDTGRAKAGYIVAPSARGQGVAAAALTALTRFAWTLPALHRVELYIEPWNEASVRTAVAAGYEREGLLRSHQVIGGERKDVLLFAAVRSTD</sequence>
<gene>
    <name evidence="2" type="ORF">AHIS1636_21400</name>
</gene>
<protein>
    <submittedName>
        <fullName evidence="2">N-acetyltransferase</fullName>
    </submittedName>
</protein>
<dbReference type="Proteomes" id="UP001209654">
    <property type="component" value="Unassembled WGS sequence"/>
</dbReference>
<dbReference type="Gene3D" id="3.40.630.30">
    <property type="match status" value="1"/>
</dbReference>
<accession>A0ABQ5MUP0</accession>
<dbReference type="Pfam" id="PF13302">
    <property type="entry name" value="Acetyltransf_3"/>
    <property type="match status" value="1"/>
</dbReference>
<dbReference type="InterPro" id="IPR051908">
    <property type="entry name" value="Ribosomal_N-acetyltransferase"/>
</dbReference>
<feature type="domain" description="N-acetyltransferase" evidence="1">
    <location>
        <begin position="19"/>
        <end position="183"/>
    </location>
</feature>